<proteinExistence type="inferred from homology"/>
<keyword evidence="4 6" id="KW-0732">Signal</keyword>
<protein>
    <recommendedName>
        <fullName evidence="6">Dipeptidyl-peptidase</fullName>
        <ecNumber evidence="6">3.4.14.-</ecNumber>
    </recommendedName>
</protein>
<feature type="chain" id="PRO_5022985727" description="Dipeptidyl-peptidase" evidence="6">
    <location>
        <begin position="24"/>
        <end position="730"/>
    </location>
</feature>
<name>E1SWP7_FERBD</name>
<dbReference type="Pfam" id="PF10459">
    <property type="entry name" value="Peptidase_S46"/>
    <property type="match status" value="1"/>
</dbReference>
<dbReference type="SUPFAM" id="SSF50494">
    <property type="entry name" value="Trypsin-like serine proteases"/>
    <property type="match status" value="1"/>
</dbReference>
<dbReference type="GO" id="GO:0070009">
    <property type="term" value="F:serine-type aminopeptidase activity"/>
    <property type="evidence" value="ECO:0007669"/>
    <property type="project" value="UniProtKB-UniRule"/>
</dbReference>
<evidence type="ECO:0000256" key="5">
    <source>
        <dbReference type="ARBA" id="ARBA00022801"/>
    </source>
</evidence>
<organism evidence="7 8">
    <name type="scientific">Ferrimonas balearica (strain DSM 9799 / CCM 4581 / KCTC 23876 / PAT)</name>
    <dbReference type="NCBI Taxonomy" id="550540"/>
    <lineage>
        <taxon>Bacteria</taxon>
        <taxon>Pseudomonadati</taxon>
        <taxon>Pseudomonadota</taxon>
        <taxon>Gammaproteobacteria</taxon>
        <taxon>Alteromonadales</taxon>
        <taxon>Ferrimonadaceae</taxon>
        <taxon>Ferrimonas</taxon>
    </lineage>
</organism>
<dbReference type="STRING" id="550540.Fbal_3310"/>
<dbReference type="OrthoDB" id="9805367at2"/>
<dbReference type="EMBL" id="CP002209">
    <property type="protein sequence ID" value="ADN77509.1"/>
    <property type="molecule type" value="Genomic_DNA"/>
</dbReference>
<comment type="function">
    <text evidence="6">Catalyzes the removal of dipeptides from the N-terminus of oligopeptides.</text>
</comment>
<keyword evidence="8" id="KW-1185">Reference proteome</keyword>
<dbReference type="PANTHER" id="PTHR38469">
    <property type="entry name" value="PERIPLASMIC PEPTIDASE SUBFAMILY S1B"/>
    <property type="match status" value="1"/>
</dbReference>
<evidence type="ECO:0000256" key="4">
    <source>
        <dbReference type="ARBA" id="ARBA00022729"/>
    </source>
</evidence>
<dbReference type="GO" id="GO:0043171">
    <property type="term" value="P:peptide catabolic process"/>
    <property type="evidence" value="ECO:0007669"/>
    <property type="project" value="UniProtKB-UniRule"/>
</dbReference>
<accession>E1SWP7</accession>
<evidence type="ECO:0000256" key="1">
    <source>
        <dbReference type="ARBA" id="ARBA00010491"/>
    </source>
</evidence>
<evidence type="ECO:0000313" key="7">
    <source>
        <dbReference type="EMBL" id="ADN77509.1"/>
    </source>
</evidence>
<evidence type="ECO:0000256" key="6">
    <source>
        <dbReference type="RuleBase" id="RU366067"/>
    </source>
</evidence>
<feature type="signal peptide" evidence="6">
    <location>
        <begin position="1"/>
        <end position="23"/>
    </location>
</feature>
<dbReference type="InterPro" id="IPR009003">
    <property type="entry name" value="Peptidase_S1_PA"/>
</dbReference>
<keyword evidence="3 6" id="KW-0645">Protease</keyword>
<dbReference type="AlphaFoldDB" id="E1SWP7"/>
<dbReference type="GeneID" id="67183523"/>
<dbReference type="GO" id="GO:0006508">
    <property type="term" value="P:proteolysis"/>
    <property type="evidence" value="ECO:0007669"/>
    <property type="project" value="UniProtKB-KW"/>
</dbReference>
<keyword evidence="5 6" id="KW-0378">Hydrolase</keyword>
<dbReference type="Proteomes" id="UP000006683">
    <property type="component" value="Chromosome"/>
</dbReference>
<dbReference type="PANTHER" id="PTHR38469:SF1">
    <property type="entry name" value="PERIPLASMIC PEPTIDASE SUBFAMILY S1B"/>
    <property type="match status" value="1"/>
</dbReference>
<evidence type="ECO:0000256" key="2">
    <source>
        <dbReference type="ARBA" id="ARBA00022438"/>
    </source>
</evidence>
<comment type="similarity">
    <text evidence="1 6">Belongs to the peptidase S46 family.</text>
</comment>
<dbReference type="eggNOG" id="COG4372">
    <property type="taxonomic scope" value="Bacteria"/>
</dbReference>
<gene>
    <name evidence="7" type="ordered locus">Fbal_3310</name>
</gene>
<dbReference type="HOGENOM" id="CLU_013776_0_0_6"/>
<evidence type="ECO:0000256" key="3">
    <source>
        <dbReference type="ARBA" id="ARBA00022670"/>
    </source>
</evidence>
<keyword evidence="6" id="KW-0720">Serine protease</keyword>
<reference evidence="7 8" key="1">
    <citation type="journal article" date="2010" name="Stand. Genomic Sci.">
        <title>Complete genome sequence of Ferrimonas balearica type strain (PAT).</title>
        <authorList>
            <person name="Nolan M."/>
            <person name="Sikorski J."/>
            <person name="Davenport K."/>
            <person name="Lucas S."/>
            <person name="Glavina Del Rio T."/>
            <person name="Tice H."/>
            <person name="Cheng J."/>
            <person name="Goodwin L."/>
            <person name="Pitluck S."/>
            <person name="Liolios K."/>
            <person name="Ivanova N."/>
            <person name="Mavromatis K."/>
            <person name="Ovchinnikova G."/>
            <person name="Pati A."/>
            <person name="Chen A."/>
            <person name="Palaniappan K."/>
            <person name="Land M."/>
            <person name="Hauser L."/>
            <person name="Chang Y."/>
            <person name="Jeffries C."/>
            <person name="Tapia R."/>
            <person name="Brettin T."/>
            <person name="Detter J."/>
            <person name="Han C."/>
            <person name="Yasawong M."/>
            <person name="Rohde M."/>
            <person name="Tindall B."/>
            <person name="Goker M."/>
            <person name="Woyke T."/>
            <person name="Bristow J."/>
            <person name="Eisen J."/>
            <person name="Markowitz V."/>
            <person name="Hugenholtz P."/>
            <person name="Kyrpides N."/>
            <person name="Klenk H."/>
            <person name="Lapidus A."/>
        </authorList>
    </citation>
    <scope>NUCLEOTIDE SEQUENCE [LARGE SCALE GENOMIC DNA]</scope>
    <source>
        <strain evidence="8">DSM 9799 / CCM 4581 / KCTC 23876 / PAT</strain>
    </source>
</reference>
<dbReference type="InterPro" id="IPR043504">
    <property type="entry name" value="Peptidase_S1_PA_chymotrypsin"/>
</dbReference>
<dbReference type="Gene3D" id="2.40.10.10">
    <property type="entry name" value="Trypsin-like serine proteases"/>
    <property type="match status" value="1"/>
</dbReference>
<dbReference type="EC" id="3.4.14.-" evidence="6"/>
<dbReference type="KEGG" id="fbl:Fbal_3310"/>
<dbReference type="FunFam" id="2.40.10.10:FF:000102">
    <property type="entry name" value="Dipeptidyl-peptidase 7"/>
    <property type="match status" value="1"/>
</dbReference>
<dbReference type="RefSeq" id="WP_013346815.1">
    <property type="nucleotide sequence ID" value="NC_014541.1"/>
</dbReference>
<dbReference type="eggNOG" id="COG3591">
    <property type="taxonomic scope" value="Bacteria"/>
</dbReference>
<sequence>MPTRKLWRALTPLALLTALPLHADEGQWLPHQLLELQDQLEQRRIELPAEQLADLTKPPMNAVVGLGYCTASFVSPKGLVVTNHHCAYGAIQYNSHGEHNYMADGFLAKDMAHELPAGPQERLYITDKVEDVTGQVLNGTAALEDGYQRYQQIEHNRKAVIQACEADPAYRCSVRDFHGGLKYYLLRQLVIRDVRLVYAPPESVGAYGGDIDNFEYPRHSGDFTFLRAYVAKDGSPAAYSEDNVPYQPAGFLSINAEGVRAGDGVLVAGYPGRTSRHKLTEELTFSADWLYPTQSERYQGRIDAIEALSATTPEVAVAYAATKASYANRMKKLNGLLDGFRKTDIPALKASRDNAFVHYLEGKPEAQSLTELRQLVATSQADYQANFYLSNAQSGALLSAASSLYRWAKEQEKPDAERDAGYQERDRKLFAARLDRLERRFDARMDRILWQQDIDAYQAQDQRDPVLDAELAKLDLDTLYVKTTLGDKDQRRAWMEKSAAEFEQSSDPLIQMAVALYPGNDERRKAHKAHLGELAKARPVLMQAMLDWYQSLDRPVYPDANGTLRISIGHVDGYQAADALYKQPFTRLEGIREKHTGEAPFAAPAKVLAAIDERRFGDYARTDLTAPKQEAWYCGFLPCAQADAQPFGSVPVNFLSSADTTGGNSGSPVMNGRGELVGLNFDSTYESITKDWYFNPAITRAVHVDIRYVLWMMSEVDHADWLLQELTLVK</sequence>
<dbReference type="InterPro" id="IPR019500">
    <property type="entry name" value="Pep_S46"/>
</dbReference>
<dbReference type="MEROPS" id="S46.003"/>
<evidence type="ECO:0000313" key="8">
    <source>
        <dbReference type="Proteomes" id="UP000006683"/>
    </source>
</evidence>
<dbReference type="GO" id="GO:0008239">
    <property type="term" value="F:dipeptidyl-peptidase activity"/>
    <property type="evidence" value="ECO:0007669"/>
    <property type="project" value="UniProtKB-UniRule"/>
</dbReference>
<keyword evidence="2 6" id="KW-0031">Aminopeptidase</keyword>